<dbReference type="AlphaFoldDB" id="A0A7C9VE26"/>
<organism evidence="1 2">
    <name type="scientific">Mesorhizobium zhangyense</name>
    <dbReference type="NCBI Taxonomy" id="1776730"/>
    <lineage>
        <taxon>Bacteria</taxon>
        <taxon>Pseudomonadati</taxon>
        <taxon>Pseudomonadota</taxon>
        <taxon>Alphaproteobacteria</taxon>
        <taxon>Hyphomicrobiales</taxon>
        <taxon>Phyllobacteriaceae</taxon>
        <taxon>Mesorhizobium</taxon>
    </lineage>
</organism>
<comment type="caution">
    <text evidence="1">The sequence shown here is derived from an EMBL/GenBank/DDBJ whole genome shotgun (WGS) entry which is preliminary data.</text>
</comment>
<evidence type="ECO:0000313" key="1">
    <source>
        <dbReference type="EMBL" id="NGN45146.1"/>
    </source>
</evidence>
<gene>
    <name evidence="1" type="ORF">G6N74_29260</name>
</gene>
<accession>A0A7C9VE26</accession>
<dbReference type="Proteomes" id="UP000481252">
    <property type="component" value="Unassembled WGS sequence"/>
</dbReference>
<protein>
    <submittedName>
        <fullName evidence="1">Uncharacterized protein</fullName>
    </submittedName>
</protein>
<keyword evidence="2" id="KW-1185">Reference proteome</keyword>
<dbReference type="RefSeq" id="WP_165121521.1">
    <property type="nucleotide sequence ID" value="NZ_JAAKZG010000027.1"/>
</dbReference>
<reference evidence="1 2" key="1">
    <citation type="submission" date="2020-02" db="EMBL/GenBank/DDBJ databases">
        <title>Genome sequence of the type strain CGMCC 1.15528 of Mesorhizobium zhangyense.</title>
        <authorList>
            <person name="Gao J."/>
            <person name="Sun J."/>
        </authorList>
    </citation>
    <scope>NUCLEOTIDE SEQUENCE [LARGE SCALE GENOMIC DNA]</scope>
    <source>
        <strain evidence="1 2">CGMCC 1.15528</strain>
    </source>
</reference>
<sequence>MRNERYPFDDIMHYRRERARRLEILNSVLVSRELRCADWDGEALSLHDHAGRFAVAPTLSDVWPLVQKMSGTAFDPLAEDRVEVADG</sequence>
<name>A0A7C9VE26_9HYPH</name>
<evidence type="ECO:0000313" key="2">
    <source>
        <dbReference type="Proteomes" id="UP000481252"/>
    </source>
</evidence>
<dbReference type="EMBL" id="JAAKZG010000027">
    <property type="protein sequence ID" value="NGN45146.1"/>
    <property type="molecule type" value="Genomic_DNA"/>
</dbReference>
<proteinExistence type="predicted"/>